<evidence type="ECO:0000313" key="6">
    <source>
        <dbReference type="EMBL" id="QHI69909.1"/>
    </source>
</evidence>
<evidence type="ECO:0000256" key="4">
    <source>
        <dbReference type="SAM" id="SignalP"/>
    </source>
</evidence>
<keyword evidence="1 6" id="KW-0645">Protease</keyword>
<dbReference type="PANTHER" id="PTHR45980">
    <property type="match status" value="1"/>
</dbReference>
<feature type="chain" id="PRO_5026919082" evidence="4">
    <location>
        <begin position="21"/>
        <end position="500"/>
    </location>
</feature>
<proteinExistence type="predicted"/>
<protein>
    <submittedName>
        <fullName evidence="6">Trypsin-like serine protease</fullName>
    </submittedName>
</protein>
<dbReference type="GO" id="GO:0004252">
    <property type="term" value="F:serine-type endopeptidase activity"/>
    <property type="evidence" value="ECO:0007669"/>
    <property type="project" value="InterPro"/>
</dbReference>
<evidence type="ECO:0000259" key="5">
    <source>
        <dbReference type="PROSITE" id="PS50106"/>
    </source>
</evidence>
<accession>A0A6P1M542</accession>
<dbReference type="AlphaFoldDB" id="A0A6P1M542"/>
<dbReference type="Gene3D" id="2.40.10.10">
    <property type="entry name" value="Trypsin-like serine proteases"/>
    <property type="match status" value="2"/>
</dbReference>
<dbReference type="SUPFAM" id="SSF50494">
    <property type="entry name" value="Trypsin-like serine proteases"/>
    <property type="match status" value="1"/>
</dbReference>
<name>A0A6P1M542_9BACT</name>
<dbReference type="InterPro" id="IPR001478">
    <property type="entry name" value="PDZ"/>
</dbReference>
<keyword evidence="4" id="KW-0732">Signal</keyword>
<dbReference type="KEGG" id="taer:GT409_10750"/>
<dbReference type="EMBL" id="CP047593">
    <property type="protein sequence ID" value="QHI69909.1"/>
    <property type="molecule type" value="Genomic_DNA"/>
</dbReference>
<keyword evidence="2" id="KW-0378">Hydrolase</keyword>
<dbReference type="Pfam" id="PF17815">
    <property type="entry name" value="PDZ_3"/>
    <property type="match status" value="1"/>
</dbReference>
<dbReference type="InterPro" id="IPR009003">
    <property type="entry name" value="Peptidase_S1_PA"/>
</dbReference>
<dbReference type="Proteomes" id="UP000464954">
    <property type="component" value="Chromosome"/>
</dbReference>
<dbReference type="InterPro" id="IPR043504">
    <property type="entry name" value="Peptidase_S1_PA_chymotrypsin"/>
</dbReference>
<dbReference type="Pfam" id="PF13365">
    <property type="entry name" value="Trypsin_2"/>
    <property type="match status" value="1"/>
</dbReference>
<dbReference type="RefSeq" id="WP_160629091.1">
    <property type="nucleotide sequence ID" value="NZ_CP047593.1"/>
</dbReference>
<dbReference type="PROSITE" id="PS50106">
    <property type="entry name" value="PDZ"/>
    <property type="match status" value="1"/>
</dbReference>
<gene>
    <name evidence="6" type="ORF">GT409_10750</name>
</gene>
<dbReference type="GO" id="GO:0006508">
    <property type="term" value="P:proteolysis"/>
    <property type="evidence" value="ECO:0007669"/>
    <property type="project" value="UniProtKB-KW"/>
</dbReference>
<dbReference type="PANTHER" id="PTHR45980:SF9">
    <property type="entry name" value="PROTEASE DO-LIKE 10, MITOCHONDRIAL-RELATED"/>
    <property type="match status" value="1"/>
</dbReference>
<dbReference type="InterPro" id="IPR036034">
    <property type="entry name" value="PDZ_sf"/>
</dbReference>
<evidence type="ECO:0000256" key="3">
    <source>
        <dbReference type="ARBA" id="ARBA00022825"/>
    </source>
</evidence>
<reference evidence="6 7" key="1">
    <citation type="submission" date="2020-01" db="EMBL/GenBank/DDBJ databases">
        <title>Ponticoccus aerotolerans gen. nov., sp. nov., an anaerobic bacterium and proposal of Ponticoccusceae fam. nov., Ponticoccusles ord. nov. and Ponticoccuse classis nov. in the phylum Kiritimatiellaeota.</title>
        <authorList>
            <person name="Zhou L.Y."/>
            <person name="Du Z.J."/>
        </authorList>
    </citation>
    <scope>NUCLEOTIDE SEQUENCE [LARGE SCALE GENOMIC DNA]</scope>
    <source>
        <strain evidence="6 7">S-5007</strain>
    </source>
</reference>
<evidence type="ECO:0000256" key="2">
    <source>
        <dbReference type="ARBA" id="ARBA00022801"/>
    </source>
</evidence>
<sequence length="500" mass="56040">MKRWIPAVLFCILIAGTAAAQDVREAIVKIYTVHNIPDYYNPWNMRGPQSSTGSGCIISGNRILTNGHVVRDQTFVQVRRFGESRRYQAHVLFVSHQADLALLTVDDPAFFDGIDPVPLGGLPETQQDVHVYGFPMGGDTLSITEGVISRIEHQTYSHSSLNLLAAQIDAAINPGNSGGPAIVDGQLVGVAMQGMTQADNIGYIIPVPVVQHFLKDIQNNRQDGVPDLGINWQKMENPDMRRRYGMAPGQTGMLITGIAHKSAADGVLQTGDVLLSVKGHPVADDGTVEFRPKERTLFLYYVQENQIGDHLKVEVLRNNQLLPLDIPLSHTFDDNWLIPMEQYDILPSYYIYGGVVFVPLTKNLLQMWGKNWYNNAPKELIARMSNNLRPRETDEVVLALRVLAADVNQGYQNENYWQIESVDGQKVRNLKQMISLIEAGAGNEFITFENTIGLEMVLDREKVRQEQPRILATYRIPADRSSDLQENTNVYENVFQTLEK</sequence>
<keyword evidence="3" id="KW-0720">Serine protease</keyword>
<dbReference type="InterPro" id="IPR046449">
    <property type="entry name" value="DEGP_PDZ_sf"/>
</dbReference>
<dbReference type="SUPFAM" id="SSF50156">
    <property type="entry name" value="PDZ domain-like"/>
    <property type="match status" value="1"/>
</dbReference>
<dbReference type="InterPro" id="IPR001940">
    <property type="entry name" value="Peptidase_S1C"/>
</dbReference>
<feature type="domain" description="PDZ" evidence="5">
    <location>
        <begin position="214"/>
        <end position="282"/>
    </location>
</feature>
<dbReference type="InterPro" id="IPR041517">
    <property type="entry name" value="DEGP_PDZ"/>
</dbReference>
<feature type="signal peptide" evidence="4">
    <location>
        <begin position="1"/>
        <end position="20"/>
    </location>
</feature>
<dbReference type="PRINTS" id="PR00834">
    <property type="entry name" value="PROTEASES2C"/>
</dbReference>
<organism evidence="6 7">
    <name type="scientific">Tichowtungia aerotolerans</name>
    <dbReference type="NCBI Taxonomy" id="2697043"/>
    <lineage>
        <taxon>Bacteria</taxon>
        <taxon>Pseudomonadati</taxon>
        <taxon>Kiritimatiellota</taxon>
        <taxon>Tichowtungiia</taxon>
        <taxon>Tichowtungiales</taxon>
        <taxon>Tichowtungiaceae</taxon>
        <taxon>Tichowtungia</taxon>
    </lineage>
</organism>
<evidence type="ECO:0000313" key="7">
    <source>
        <dbReference type="Proteomes" id="UP000464954"/>
    </source>
</evidence>
<evidence type="ECO:0000256" key="1">
    <source>
        <dbReference type="ARBA" id="ARBA00022670"/>
    </source>
</evidence>
<keyword evidence="7" id="KW-1185">Reference proteome</keyword>
<dbReference type="Gene3D" id="3.20.190.20">
    <property type="match status" value="1"/>
</dbReference>
<dbReference type="Gene3D" id="2.30.42.10">
    <property type="match status" value="1"/>
</dbReference>